<dbReference type="Pfam" id="PF00989">
    <property type="entry name" value="PAS"/>
    <property type="match status" value="1"/>
</dbReference>
<evidence type="ECO:0000256" key="8">
    <source>
        <dbReference type="ARBA" id="ARBA00023015"/>
    </source>
</evidence>
<dbReference type="Gene3D" id="4.10.280.10">
    <property type="entry name" value="Helix-loop-helix DNA-binding domain"/>
    <property type="match status" value="1"/>
</dbReference>
<dbReference type="SMART" id="SM00353">
    <property type="entry name" value="HLH"/>
    <property type="match status" value="1"/>
</dbReference>
<dbReference type="InterPro" id="IPR035965">
    <property type="entry name" value="PAS-like_dom_sf"/>
</dbReference>
<dbReference type="PROSITE" id="PS50888">
    <property type="entry name" value="BHLH"/>
    <property type="match status" value="1"/>
</dbReference>
<evidence type="ECO:0000313" key="17">
    <source>
        <dbReference type="EMBL" id="KAK5611602.1"/>
    </source>
</evidence>
<feature type="compositionally biased region" description="Basic residues" evidence="14">
    <location>
        <begin position="10"/>
        <end position="21"/>
    </location>
</feature>
<keyword evidence="4" id="KW-0963">Cytoplasm</keyword>
<dbReference type="InterPro" id="IPR001067">
    <property type="entry name" value="Nuc_translocat"/>
</dbReference>
<protein>
    <recommendedName>
        <fullName evidence="3">Aryl hydrocarbon receptor</fullName>
    </recommendedName>
</protein>
<dbReference type="GO" id="GO:0004879">
    <property type="term" value="F:nuclear receptor activity"/>
    <property type="evidence" value="ECO:0007669"/>
    <property type="project" value="UniProtKB-ARBA"/>
</dbReference>
<dbReference type="InterPro" id="IPR013655">
    <property type="entry name" value="PAS_fold_3"/>
</dbReference>
<feature type="domain" description="BHLH" evidence="16">
    <location>
        <begin position="26"/>
        <end position="79"/>
    </location>
</feature>
<dbReference type="GO" id="GO:0005634">
    <property type="term" value="C:nucleus"/>
    <property type="evidence" value="ECO:0007669"/>
    <property type="project" value="UniProtKB-SubCell"/>
</dbReference>
<evidence type="ECO:0000256" key="4">
    <source>
        <dbReference type="ARBA" id="ARBA00022490"/>
    </source>
</evidence>
<comment type="subcellular location">
    <subcellularLocation>
        <location evidence="2">Cytoplasm</location>
    </subcellularLocation>
    <subcellularLocation>
        <location evidence="1">Nucleus</location>
    </subcellularLocation>
</comment>
<dbReference type="PROSITE" id="PS50112">
    <property type="entry name" value="PAS"/>
    <property type="match status" value="1"/>
</dbReference>
<organism evidence="17 18">
    <name type="scientific">Crenichthys baileyi</name>
    <name type="common">White River springfish</name>
    <dbReference type="NCBI Taxonomy" id="28760"/>
    <lineage>
        <taxon>Eukaryota</taxon>
        <taxon>Metazoa</taxon>
        <taxon>Chordata</taxon>
        <taxon>Craniata</taxon>
        <taxon>Vertebrata</taxon>
        <taxon>Euteleostomi</taxon>
        <taxon>Actinopterygii</taxon>
        <taxon>Neopterygii</taxon>
        <taxon>Teleostei</taxon>
        <taxon>Neoteleostei</taxon>
        <taxon>Acanthomorphata</taxon>
        <taxon>Ovalentaria</taxon>
        <taxon>Atherinomorphae</taxon>
        <taxon>Cyprinodontiformes</taxon>
        <taxon>Goodeidae</taxon>
        <taxon>Crenichthys</taxon>
    </lineage>
</organism>
<dbReference type="PANTHER" id="PTHR10649:SF17">
    <property type="entry name" value="ARYL HYDROCARBON RECEPTOR 2"/>
    <property type="match status" value="1"/>
</dbReference>
<dbReference type="FunFam" id="3.30.450.20:FF:000035">
    <property type="entry name" value="Aryl hydrocarbon receptor"/>
    <property type="match status" value="1"/>
</dbReference>
<keyword evidence="18" id="KW-1185">Reference proteome</keyword>
<feature type="compositionally biased region" description="Basic and acidic residues" evidence="14">
    <location>
        <begin position="1284"/>
        <end position="1306"/>
    </location>
</feature>
<dbReference type="GO" id="GO:0034751">
    <property type="term" value="C:aryl hydrocarbon receptor complex"/>
    <property type="evidence" value="ECO:0007669"/>
    <property type="project" value="TreeGrafter"/>
</dbReference>
<dbReference type="EMBL" id="JAHHUM010001470">
    <property type="protein sequence ID" value="KAK5611602.1"/>
    <property type="molecule type" value="Genomic_DNA"/>
</dbReference>
<evidence type="ECO:0000313" key="18">
    <source>
        <dbReference type="Proteomes" id="UP001311232"/>
    </source>
</evidence>
<dbReference type="GO" id="GO:0000976">
    <property type="term" value="F:transcription cis-regulatory region binding"/>
    <property type="evidence" value="ECO:0007669"/>
    <property type="project" value="TreeGrafter"/>
</dbReference>
<dbReference type="InterPro" id="IPR036638">
    <property type="entry name" value="HLH_DNA-bd_sf"/>
</dbReference>
<evidence type="ECO:0000256" key="6">
    <source>
        <dbReference type="ARBA" id="ARBA00022737"/>
    </source>
</evidence>
<dbReference type="SUPFAM" id="SSF55785">
    <property type="entry name" value="PYP-like sensor domain (PAS domain)"/>
    <property type="match status" value="2"/>
</dbReference>
<keyword evidence="7" id="KW-0013">ADP-ribosylation</keyword>
<evidence type="ECO:0000256" key="10">
    <source>
        <dbReference type="ARBA" id="ARBA00023125"/>
    </source>
</evidence>
<dbReference type="Proteomes" id="UP001311232">
    <property type="component" value="Unassembled WGS sequence"/>
</dbReference>
<keyword evidence="13" id="KW-0539">Nucleus</keyword>
<dbReference type="Gene3D" id="3.30.450.20">
    <property type="entry name" value="PAS domain"/>
    <property type="match status" value="2"/>
</dbReference>
<dbReference type="GO" id="GO:1904613">
    <property type="term" value="P:cellular response to 2,3,7,8-tetrachlorodibenzodioxine"/>
    <property type="evidence" value="ECO:0007669"/>
    <property type="project" value="UniProtKB-ARBA"/>
</dbReference>
<evidence type="ECO:0000256" key="7">
    <source>
        <dbReference type="ARBA" id="ARBA00022765"/>
    </source>
</evidence>
<reference evidence="17 18" key="1">
    <citation type="submission" date="2021-06" db="EMBL/GenBank/DDBJ databases">
        <authorList>
            <person name="Palmer J.M."/>
        </authorList>
    </citation>
    <scope>NUCLEOTIDE SEQUENCE [LARGE SCALE GENOMIC DNA]</scope>
    <source>
        <strain evidence="17 18">MEX-2019</strain>
        <tissue evidence="17">Muscle</tissue>
    </source>
</reference>
<dbReference type="GO" id="GO:0005737">
    <property type="term" value="C:cytoplasm"/>
    <property type="evidence" value="ECO:0007669"/>
    <property type="project" value="UniProtKB-SubCell"/>
</dbReference>
<dbReference type="PANTHER" id="PTHR10649">
    <property type="entry name" value="ARYL HYDROCARBON RECEPTOR"/>
    <property type="match status" value="1"/>
</dbReference>
<dbReference type="Pfam" id="PF08447">
    <property type="entry name" value="PAS_3"/>
    <property type="match status" value="1"/>
</dbReference>
<keyword evidence="11" id="KW-0010">Activator</keyword>
<evidence type="ECO:0000256" key="1">
    <source>
        <dbReference type="ARBA" id="ARBA00004123"/>
    </source>
</evidence>
<dbReference type="CDD" id="cd00130">
    <property type="entry name" value="PAS"/>
    <property type="match status" value="2"/>
</dbReference>
<feature type="region of interest" description="Disordered" evidence="14">
    <location>
        <begin position="1112"/>
        <end position="1187"/>
    </location>
</feature>
<evidence type="ECO:0000256" key="13">
    <source>
        <dbReference type="ARBA" id="ARBA00023242"/>
    </source>
</evidence>
<keyword evidence="9" id="KW-0090">Biological rhythms</keyword>
<dbReference type="PRINTS" id="PR00785">
    <property type="entry name" value="NCTRNSLOCATR"/>
</dbReference>
<dbReference type="Pfam" id="PF00010">
    <property type="entry name" value="HLH"/>
    <property type="match status" value="1"/>
</dbReference>
<evidence type="ECO:0000256" key="5">
    <source>
        <dbReference type="ARBA" id="ARBA00022491"/>
    </source>
</evidence>
<dbReference type="GO" id="GO:0048511">
    <property type="term" value="P:rhythmic process"/>
    <property type="evidence" value="ECO:0007669"/>
    <property type="project" value="UniProtKB-KW"/>
</dbReference>
<feature type="region of interest" description="Disordered" evidence="14">
    <location>
        <begin position="1006"/>
        <end position="1036"/>
    </location>
</feature>
<feature type="region of interest" description="Disordered" evidence="14">
    <location>
        <begin position="1"/>
        <end position="39"/>
    </location>
</feature>
<keyword evidence="5" id="KW-0678">Repressor</keyword>
<dbReference type="InterPro" id="IPR039091">
    <property type="entry name" value="AHR/AHRR"/>
</dbReference>
<dbReference type="InterPro" id="IPR000014">
    <property type="entry name" value="PAS"/>
</dbReference>
<evidence type="ECO:0000256" key="14">
    <source>
        <dbReference type="SAM" id="MobiDB-lite"/>
    </source>
</evidence>
<evidence type="ECO:0000256" key="11">
    <source>
        <dbReference type="ARBA" id="ARBA00023159"/>
    </source>
</evidence>
<feature type="domain" description="PAS" evidence="15">
    <location>
        <begin position="111"/>
        <end position="174"/>
    </location>
</feature>
<keyword evidence="6" id="KW-0677">Repeat</keyword>
<feature type="region of interest" description="Disordered" evidence="14">
    <location>
        <begin position="1284"/>
        <end position="1320"/>
    </location>
</feature>
<dbReference type="InterPro" id="IPR013767">
    <property type="entry name" value="PAS_fold"/>
</dbReference>
<dbReference type="GO" id="GO:0006805">
    <property type="term" value="P:xenobiotic metabolic process"/>
    <property type="evidence" value="ECO:0007669"/>
    <property type="project" value="InterPro"/>
</dbReference>
<dbReference type="FunFam" id="3.30.450.20:FF:000019">
    <property type="entry name" value="Aryl hydrocarbon receptor 1"/>
    <property type="match status" value="1"/>
</dbReference>
<sequence>MFNNPGTYANKKRKKPVLKQKKAAESNEVVKSNPSKRHRDRLNGELDRLMELLPFPDEVRSRLDKLSVLRLSVGYLRVKSYFKASMKNTNGSRVSPGVNMDSFGFSEGELLLQALNGFVLVVKSEGMVFYASPTIKDYLGFQQSDVVHQSVFELIHTDDRAMFREQLHFALNPPPVASDADFSQSCGTVVMYNPEQLPPDNSSLLERSFVCRFRCLLDNSSGFLALKFHGRLKYLQAQNVSRNSETCKKVQLALFAIAMPVQPPSIVEIRAKMLLFQTRHKLDFTPTGVDSRGKIILGYSETELCMKGSGYQFIHAADMMHCADNHIRMIKTGESGLTVFRLLSKSNGWVWVNSNAKLIYKGGRPEFIIAYQKALTNAEGEEYLRQRRLQLPFSCATGEAILYNTGPTMDLLQFQFNKMFDSKDTKKDMAPASLLDCFLRQDETIYTQTVDTLPVDQVFMDSHALVSVASDEWQENNSTRADPVLVKGEASQSVIAVIDTLEKLTQSGDFEDVLGNVEIDDAELMEWENCFKRVHQEEDPPGSAGLDLDNFITDEIVDFIDSVFKERGEECLNNLTSSYLKEVNNFSSSELCEPQLFLTQSPDCSYSPVNGLYAHHEETVNRAAIPGQSLAQSAPIANRYQKLPHQDPLRVHTDSSLPPLQQLQLDDIFSPAIELPQLTVPNISVNDAFPALQSCQQVSIRQASCSQGGSVLAQQPKKLLQPRNSLEAPGLTGAGQIPQSSAQQMSNTASGVQNILPPTIPYNNFTSSNTSTVPGGYHPEFLQNSMIFKNHNAPLQQWPQSQQQKLPHAGIVQNGHDMTCTFQSQNSGHQTFPRAGFCPSSVTRLSHIEQRGLAGNQTAPHSSCMFEQRFSSHLAGVNILSHCGPPDLSGASESLDQIPHQGSGCIQWSSSELPVGPSAINQELAPIRPLTLAPSMAPAEDSCNMQHYLDSNRETQRSLGLANLSDSSRLLPHGPLSPALLSQTGLTAAMAEALKMHKMRMMKSFHGNGDQKQQQSEVGSENEDTGGSEGSWEKEQHLLSPASSIVAPPAGSICLSALQQHPSLLASRLTDLPFMVIPHPLLPVGLPPAGVAMAMNPITQLSSLANMMAISQTKDNKESPKGSPSLCPTSSDEDLHLQEPTSQSPLRASPSFSSSPPPPACTPELGNNTLHPPLLKPANDNMSLTQPQSLNHISNSLAPLLLAEGLSSMETLLINIQGLLKVAVESARSQIKQSQMESKELKLELDKEREARQTLQRQLSCELQTQVSMQRRLKKEKKAKKKLQEALDFESRRREQVEKSLKHSDSLTDPATPEIKENRLQEDSAALEMLVFTKPPLLL</sequence>
<accession>A0AAV9RRT0</accession>
<feature type="compositionally biased region" description="Polar residues" evidence="14">
    <location>
        <begin position="1010"/>
        <end position="1019"/>
    </location>
</feature>
<keyword evidence="10" id="KW-0238">DNA-binding</keyword>
<proteinExistence type="predicted"/>
<keyword evidence="12" id="KW-0804">Transcription</keyword>
<evidence type="ECO:0000256" key="2">
    <source>
        <dbReference type="ARBA" id="ARBA00004496"/>
    </source>
</evidence>
<dbReference type="GO" id="GO:0046983">
    <property type="term" value="F:protein dimerization activity"/>
    <property type="evidence" value="ECO:0007669"/>
    <property type="project" value="InterPro"/>
</dbReference>
<evidence type="ECO:0000259" key="16">
    <source>
        <dbReference type="PROSITE" id="PS50888"/>
    </source>
</evidence>
<gene>
    <name evidence="17" type="ORF">CRENBAI_014385</name>
</gene>
<dbReference type="InterPro" id="IPR011598">
    <property type="entry name" value="bHLH_dom"/>
</dbReference>
<dbReference type="FunFam" id="4.10.280.10:FF:000024">
    <property type="entry name" value="Aryl hydrocarbon receptor 2"/>
    <property type="match status" value="1"/>
</dbReference>
<dbReference type="SUPFAM" id="SSF47459">
    <property type="entry name" value="HLH, helix-loop-helix DNA-binding domain"/>
    <property type="match status" value="1"/>
</dbReference>
<evidence type="ECO:0000256" key="12">
    <source>
        <dbReference type="ARBA" id="ARBA00023163"/>
    </source>
</evidence>
<evidence type="ECO:0000256" key="9">
    <source>
        <dbReference type="ARBA" id="ARBA00023108"/>
    </source>
</evidence>
<evidence type="ECO:0000256" key="3">
    <source>
        <dbReference type="ARBA" id="ARBA00015909"/>
    </source>
</evidence>
<dbReference type="CDD" id="cd19696">
    <property type="entry name" value="bHLH-PAS_AhR_like"/>
    <property type="match status" value="1"/>
</dbReference>
<dbReference type="GO" id="GO:0005667">
    <property type="term" value="C:transcription regulator complex"/>
    <property type="evidence" value="ECO:0007669"/>
    <property type="project" value="InterPro"/>
</dbReference>
<evidence type="ECO:0000259" key="15">
    <source>
        <dbReference type="PROSITE" id="PS50112"/>
    </source>
</evidence>
<name>A0AAV9RRT0_9TELE</name>
<feature type="compositionally biased region" description="Low complexity" evidence="14">
    <location>
        <begin position="1142"/>
        <end position="1154"/>
    </location>
</feature>
<keyword evidence="8" id="KW-0805">Transcription regulation</keyword>
<comment type="caution">
    <text evidence="17">The sequence shown here is derived from an EMBL/GenBank/DDBJ whole genome shotgun (WGS) entry which is preliminary data.</text>
</comment>
<dbReference type="SMART" id="SM00091">
    <property type="entry name" value="PAS"/>
    <property type="match status" value="2"/>
</dbReference>